<organism evidence="2 3">
    <name type="scientific">Marimonas arenosa</name>
    <dbReference type="NCBI Taxonomy" id="1795305"/>
    <lineage>
        <taxon>Bacteria</taxon>
        <taxon>Pseudomonadati</taxon>
        <taxon>Pseudomonadota</taxon>
        <taxon>Alphaproteobacteria</taxon>
        <taxon>Rhodobacterales</taxon>
        <taxon>Paracoccaceae</taxon>
        <taxon>Marimonas</taxon>
    </lineage>
</organism>
<dbReference type="AlphaFoldDB" id="A0AAE4B4I2"/>
<protein>
    <submittedName>
        <fullName evidence="2">VCBS repeat-containing protein</fullName>
    </submittedName>
</protein>
<dbReference type="RefSeq" id="WP_306736369.1">
    <property type="nucleotide sequence ID" value="NZ_JANHAX010000004.1"/>
</dbReference>
<reference evidence="2" key="1">
    <citation type="submission" date="2022-07" db="EMBL/GenBank/DDBJ databases">
        <authorList>
            <person name="Otstavnykh N."/>
            <person name="Isaeva M."/>
            <person name="Bystritskaya E."/>
        </authorList>
    </citation>
    <scope>NUCLEOTIDE SEQUENCE</scope>
    <source>
        <strain evidence="2">KCTC 52189</strain>
    </source>
</reference>
<dbReference type="Proteomes" id="UP001226762">
    <property type="component" value="Unassembled WGS sequence"/>
</dbReference>
<reference evidence="2" key="2">
    <citation type="submission" date="2023-02" db="EMBL/GenBank/DDBJ databases">
        <title>'Rhodoalgimonas zhirmunskyi' gen. nov., isolated from a red alga.</title>
        <authorList>
            <person name="Nedashkovskaya O.I."/>
            <person name="Otstavnykh N.Y."/>
            <person name="Bystritskaya E.P."/>
            <person name="Balabanova L.A."/>
            <person name="Isaeva M.P."/>
        </authorList>
    </citation>
    <scope>NUCLEOTIDE SEQUENCE</scope>
    <source>
        <strain evidence="2">KCTC 52189</strain>
    </source>
</reference>
<proteinExistence type="predicted"/>
<feature type="chain" id="PRO_5042105718" evidence="1">
    <location>
        <begin position="24"/>
        <end position="232"/>
    </location>
</feature>
<accession>A0AAE4B4I2</accession>
<keyword evidence="1" id="KW-0732">Signal</keyword>
<comment type="caution">
    <text evidence="2">The sequence shown here is derived from an EMBL/GenBank/DDBJ whole genome shotgun (WGS) entry which is preliminary data.</text>
</comment>
<evidence type="ECO:0000313" key="2">
    <source>
        <dbReference type="EMBL" id="MDQ2091083.1"/>
    </source>
</evidence>
<feature type="signal peptide" evidence="1">
    <location>
        <begin position="1"/>
        <end position="23"/>
    </location>
</feature>
<dbReference type="EMBL" id="JANHAX010000004">
    <property type="protein sequence ID" value="MDQ2091083.1"/>
    <property type="molecule type" value="Genomic_DNA"/>
</dbReference>
<gene>
    <name evidence="2" type="ORF">NO357_14355</name>
</gene>
<evidence type="ECO:0000313" key="3">
    <source>
        <dbReference type="Proteomes" id="UP001226762"/>
    </source>
</evidence>
<evidence type="ECO:0000256" key="1">
    <source>
        <dbReference type="SAM" id="SignalP"/>
    </source>
</evidence>
<keyword evidence="3" id="KW-1185">Reference proteome</keyword>
<name>A0AAE4B4I2_9RHOB</name>
<sequence length="232" mass="25138">MRRAAGHLFACLAALFTAAPLAAADVITAARYLEPTTRYDHAVLGDAVEWGALELTVAGRRYVLRLAESRVFEDIAPRILPGGAAVVVVESDLRKGARLAIYGIAGLVAATPFIGQSHRWLAPVGAADLDGDGKIEIAYVDRPHLRKVLRIWRFDGEALHLVADLPGLTNHRIGWDFIPGGIRDCGRGLEMILADADWRDVIAIRWDGQSAQARRLGAYGGPESLDRALNCN</sequence>